<keyword evidence="4" id="KW-0436">Ligase</keyword>
<evidence type="ECO:0000313" key="12">
    <source>
        <dbReference type="Proteomes" id="UP000002640"/>
    </source>
</evidence>
<dbReference type="InterPro" id="IPR014729">
    <property type="entry name" value="Rossmann-like_a/b/a_fold"/>
</dbReference>
<evidence type="ECO:0000256" key="4">
    <source>
        <dbReference type="ARBA" id="ARBA00022598"/>
    </source>
</evidence>
<feature type="domain" description="Diphthamide synthase" evidence="10">
    <location>
        <begin position="1"/>
        <end position="234"/>
    </location>
</feature>
<gene>
    <name evidence="11" type="ORF">PHYSODRAFT_553661</name>
</gene>
<dbReference type="AlphaFoldDB" id="G4YEF7"/>
<dbReference type="InterPro" id="IPR035959">
    <property type="entry name" value="RutC-like_sf"/>
</dbReference>
<dbReference type="RefSeq" id="XP_009514139.1">
    <property type="nucleotide sequence ID" value="XM_009515844.1"/>
</dbReference>
<dbReference type="GO" id="GO:0017183">
    <property type="term" value="P:protein histidyl modification to diphthamide"/>
    <property type="evidence" value="ECO:0007669"/>
    <property type="project" value="TreeGrafter"/>
</dbReference>
<dbReference type="EC" id="6.3.1.14" evidence="2"/>
<dbReference type="STRING" id="1094619.G4YEF7"/>
<dbReference type="Pfam" id="PF01042">
    <property type="entry name" value="Ribonuc_L-PSP"/>
    <property type="match status" value="2"/>
</dbReference>
<dbReference type="FunFam" id="3.90.1490.10:FF:000001">
    <property type="entry name" value="Diphthine--ammonia ligase"/>
    <property type="match status" value="1"/>
</dbReference>
<dbReference type="InterPro" id="IPR030662">
    <property type="entry name" value="DPH6/MJ0570"/>
</dbReference>
<dbReference type="NCBIfam" id="TIGR00290">
    <property type="entry name" value="MJ0570_dom"/>
    <property type="match status" value="1"/>
</dbReference>
<dbReference type="Proteomes" id="UP000002640">
    <property type="component" value="Unassembled WGS sequence"/>
</dbReference>
<keyword evidence="5" id="KW-0547">Nucleotide-binding</keyword>
<evidence type="ECO:0000256" key="1">
    <source>
        <dbReference type="ARBA" id="ARBA00005156"/>
    </source>
</evidence>
<protein>
    <recommendedName>
        <fullName evidence="3">Diphthine--ammonia ligase</fullName>
        <ecNumber evidence="2">6.3.1.14</ecNumber>
    </recommendedName>
    <alternativeName>
        <fullName evidence="7">Diphthamide synthase</fullName>
    </alternativeName>
    <alternativeName>
        <fullName evidence="8">Diphthamide synthetase</fullName>
    </alternativeName>
</protein>
<proteinExistence type="predicted"/>
<evidence type="ECO:0000256" key="5">
    <source>
        <dbReference type="ARBA" id="ARBA00022741"/>
    </source>
</evidence>
<keyword evidence="12" id="KW-1185">Reference proteome</keyword>
<evidence type="ECO:0000256" key="7">
    <source>
        <dbReference type="ARBA" id="ARBA00029814"/>
    </source>
</evidence>
<comment type="catalytic activity">
    <reaction evidence="9">
        <text>diphthine-[translation elongation factor 2] + NH4(+) + ATP = diphthamide-[translation elongation factor 2] + AMP + diphosphate + H(+)</text>
        <dbReference type="Rhea" id="RHEA:19753"/>
        <dbReference type="Rhea" id="RHEA-COMP:10172"/>
        <dbReference type="Rhea" id="RHEA-COMP:10174"/>
        <dbReference type="ChEBI" id="CHEBI:15378"/>
        <dbReference type="ChEBI" id="CHEBI:16692"/>
        <dbReference type="ChEBI" id="CHEBI:28938"/>
        <dbReference type="ChEBI" id="CHEBI:30616"/>
        <dbReference type="ChEBI" id="CHEBI:33019"/>
        <dbReference type="ChEBI" id="CHEBI:82696"/>
        <dbReference type="ChEBI" id="CHEBI:456215"/>
        <dbReference type="EC" id="6.3.1.14"/>
    </reaction>
</comment>
<evidence type="ECO:0000259" key="10">
    <source>
        <dbReference type="Pfam" id="PF01902"/>
    </source>
</evidence>
<keyword evidence="6" id="KW-0067">ATP-binding</keyword>
<sequence>MQVVALVSGGKDSCYAMMECVRFGHEIVCLAHLHPPAELSADDAEIDSFMFQSVGHQAVGLIAQSMELPLVSETITGTAVKTEIDYHESAAGDEVEDLFRLLQKVKQQFPGVQGVCTGAIFSSYQRNRVENVCSRLGLTSLGYLWRREQTELLQEMIDSEMEAILVKVASIGLQPRRHLGKTIAQLQPQLMMLKEKYQMNVCGEGGEYETFTLDCPLFKKRIVIDESHTVLHSDDYVAPVAFLSIDKCHLEEKEPSDPSQLASRIPEPSTSAKDVVPAFGRFRDQLHLSGVMSSRAGDGSLTLEEEMADIVAQVEVILKSEDMVLADICFVHLYVEDMAAFGELNTEYIRHLGQNLPPSRSCVEVKALADVPARVLLDCYALRGSGKQKLQPLRVRRDVLHVKSISAWAPCCIGPYSQANVLHRALILLAGQIALHPQTMNLVPGDHSVQTTQCFRNACRVLEALQSNLRHVCSGVIYTTGNPDDREACERLLLECRRHLMTNAELEDEFESVDDSDESDEDVDKDEALVEFVKEAPLLVVQLSRLPRNALVEVELQALTHIALKYLVPRSLTSTSHSKNLRFDWQSAMVPRALCQIMCTASALAEGIWTCVLDSLVQALMPWDRVIHVRTFYVATAFSSEAEVAKAYYDTVTARGKVNSMPGMTFVPVDAIQGDADIALQVMAQDLDKLETELWLHKQI</sequence>
<evidence type="ECO:0000256" key="9">
    <source>
        <dbReference type="ARBA" id="ARBA00048108"/>
    </source>
</evidence>
<dbReference type="SUPFAM" id="SSF55298">
    <property type="entry name" value="YjgF-like"/>
    <property type="match status" value="2"/>
</dbReference>
<evidence type="ECO:0000313" key="11">
    <source>
        <dbReference type="EMBL" id="EGZ26864.1"/>
    </source>
</evidence>
<dbReference type="InParanoid" id="G4YEF7"/>
<evidence type="ECO:0000256" key="6">
    <source>
        <dbReference type="ARBA" id="ARBA00022840"/>
    </source>
</evidence>
<dbReference type="EMBL" id="JH159151">
    <property type="protein sequence ID" value="EGZ26864.1"/>
    <property type="molecule type" value="Genomic_DNA"/>
</dbReference>
<dbReference type="GO" id="GO:0005524">
    <property type="term" value="F:ATP binding"/>
    <property type="evidence" value="ECO:0007669"/>
    <property type="project" value="UniProtKB-KW"/>
</dbReference>
<dbReference type="SMR" id="G4YEF7"/>
<dbReference type="Gene3D" id="3.90.1490.10">
    <property type="entry name" value="putative n-type atp pyrophosphatase, domain 2"/>
    <property type="match status" value="1"/>
</dbReference>
<dbReference type="PANTHER" id="PTHR12196:SF2">
    <property type="entry name" value="DIPHTHINE--AMMONIA LIGASE"/>
    <property type="match status" value="1"/>
</dbReference>
<dbReference type="FunFam" id="3.40.50.620:FF:000194">
    <property type="entry name" value="Diphthine--ammonia ligase"/>
    <property type="match status" value="1"/>
</dbReference>
<dbReference type="GO" id="GO:0017178">
    <property type="term" value="F:diphthine-ammonia ligase activity"/>
    <property type="evidence" value="ECO:0007669"/>
    <property type="project" value="UniProtKB-EC"/>
</dbReference>
<dbReference type="InterPro" id="IPR006175">
    <property type="entry name" value="YjgF/YER057c/UK114"/>
</dbReference>
<accession>G4YEF7</accession>
<dbReference type="Gene3D" id="3.40.50.620">
    <property type="entry name" value="HUPs"/>
    <property type="match status" value="1"/>
</dbReference>
<dbReference type="PANTHER" id="PTHR12196">
    <property type="entry name" value="DOMAIN OF UNKNOWN FUNCTION 71 DUF71 -CONTAINING PROTEIN"/>
    <property type="match status" value="1"/>
</dbReference>
<evidence type="ECO:0000256" key="8">
    <source>
        <dbReference type="ARBA" id="ARBA00031552"/>
    </source>
</evidence>
<dbReference type="Pfam" id="PF01902">
    <property type="entry name" value="Diphthami_syn_2"/>
    <property type="match status" value="1"/>
</dbReference>
<dbReference type="KEGG" id="psoj:PHYSODRAFT_553661"/>
<dbReference type="InterPro" id="IPR002761">
    <property type="entry name" value="Diphthami_syn_dom"/>
</dbReference>
<organism evidence="11 12">
    <name type="scientific">Phytophthora sojae (strain P6497)</name>
    <name type="common">Soybean stem and root rot agent</name>
    <name type="synonym">Phytophthora megasperma f. sp. glycines</name>
    <dbReference type="NCBI Taxonomy" id="1094619"/>
    <lineage>
        <taxon>Eukaryota</taxon>
        <taxon>Sar</taxon>
        <taxon>Stramenopiles</taxon>
        <taxon>Oomycota</taxon>
        <taxon>Peronosporomycetes</taxon>
        <taxon>Peronosporales</taxon>
        <taxon>Peronosporaceae</taxon>
        <taxon>Phytophthora</taxon>
    </lineage>
</organism>
<dbReference type="CDD" id="cd01994">
    <property type="entry name" value="AANH_PF0828-like"/>
    <property type="match status" value="1"/>
</dbReference>
<comment type="pathway">
    <text evidence="1">Protein modification; peptidyl-diphthamide biosynthesis.</text>
</comment>
<evidence type="ECO:0000256" key="3">
    <source>
        <dbReference type="ARBA" id="ARBA00018426"/>
    </source>
</evidence>
<reference evidence="11 12" key="1">
    <citation type="journal article" date="2006" name="Science">
        <title>Phytophthora genome sequences uncover evolutionary origins and mechanisms of pathogenesis.</title>
        <authorList>
            <person name="Tyler B.M."/>
            <person name="Tripathy S."/>
            <person name="Zhang X."/>
            <person name="Dehal P."/>
            <person name="Jiang R.H."/>
            <person name="Aerts A."/>
            <person name="Arredondo F.D."/>
            <person name="Baxter L."/>
            <person name="Bensasson D."/>
            <person name="Beynon J.L."/>
            <person name="Chapman J."/>
            <person name="Damasceno C.M."/>
            <person name="Dorrance A.E."/>
            <person name="Dou D."/>
            <person name="Dickerman A.W."/>
            <person name="Dubchak I.L."/>
            <person name="Garbelotto M."/>
            <person name="Gijzen M."/>
            <person name="Gordon S.G."/>
            <person name="Govers F."/>
            <person name="Grunwald N.J."/>
            <person name="Huang W."/>
            <person name="Ivors K.L."/>
            <person name="Jones R.W."/>
            <person name="Kamoun S."/>
            <person name="Krampis K."/>
            <person name="Lamour K.H."/>
            <person name="Lee M.K."/>
            <person name="McDonald W.H."/>
            <person name="Medina M."/>
            <person name="Meijer H.J."/>
            <person name="Nordberg E.K."/>
            <person name="Maclean D.J."/>
            <person name="Ospina-Giraldo M.D."/>
            <person name="Morris P.F."/>
            <person name="Phuntumart V."/>
            <person name="Putnam N.H."/>
            <person name="Rash S."/>
            <person name="Rose J.K."/>
            <person name="Sakihama Y."/>
            <person name="Salamov A.A."/>
            <person name="Savidor A."/>
            <person name="Scheuring C.F."/>
            <person name="Smith B.M."/>
            <person name="Sobral B.W."/>
            <person name="Terry A."/>
            <person name="Torto-Alalibo T.A."/>
            <person name="Win J."/>
            <person name="Xu Z."/>
            <person name="Zhang H."/>
            <person name="Grigoriev I.V."/>
            <person name="Rokhsar D.S."/>
            <person name="Boore J.L."/>
        </authorList>
    </citation>
    <scope>NUCLEOTIDE SEQUENCE [LARGE SCALE GENOMIC DNA]</scope>
    <source>
        <strain evidence="11 12">P6497</strain>
    </source>
</reference>
<dbReference type="SUPFAM" id="SSF52402">
    <property type="entry name" value="Adenine nucleotide alpha hydrolases-like"/>
    <property type="match status" value="1"/>
</dbReference>
<dbReference type="OMA" id="HCRLAQS"/>
<evidence type="ECO:0000256" key="2">
    <source>
        <dbReference type="ARBA" id="ARBA00012089"/>
    </source>
</evidence>
<dbReference type="Gene3D" id="3.30.1330.40">
    <property type="entry name" value="RutC-like"/>
    <property type="match status" value="2"/>
</dbReference>
<name>G4YEF7_PHYSP</name>
<dbReference type="GeneID" id="20662927"/>